<evidence type="ECO:0000313" key="3">
    <source>
        <dbReference type="EMBL" id="ETS60021.1"/>
    </source>
</evidence>
<name>W3VH18_MOEAP</name>
<evidence type="ECO:0000256" key="1">
    <source>
        <dbReference type="SAM" id="Phobius"/>
    </source>
</evidence>
<organism evidence="3 4">
    <name type="scientific">Moesziomyces aphidis</name>
    <name type="common">Pseudozyma aphidis</name>
    <dbReference type="NCBI Taxonomy" id="84754"/>
    <lineage>
        <taxon>Eukaryota</taxon>
        <taxon>Fungi</taxon>
        <taxon>Dikarya</taxon>
        <taxon>Basidiomycota</taxon>
        <taxon>Ustilaginomycotina</taxon>
        <taxon>Ustilaginomycetes</taxon>
        <taxon>Ustilaginales</taxon>
        <taxon>Ustilaginaceae</taxon>
        <taxon>Moesziomyces</taxon>
    </lineage>
</organism>
<dbReference type="Pfam" id="PF25147">
    <property type="entry name" value="Ribophorin_II_C"/>
    <property type="match status" value="1"/>
</dbReference>
<keyword evidence="1" id="KW-0472">Membrane</keyword>
<keyword evidence="1" id="KW-0812">Transmembrane</keyword>
<keyword evidence="4" id="KW-1185">Reference proteome</keyword>
<evidence type="ECO:0000259" key="2">
    <source>
        <dbReference type="Pfam" id="PF25147"/>
    </source>
</evidence>
<comment type="caution">
    <text evidence="3">The sequence shown here is derived from an EMBL/GenBank/DDBJ whole genome shotgun (WGS) entry which is preliminary data.</text>
</comment>
<protein>
    <recommendedName>
        <fullName evidence="2">Ribophorin II C-terminal domain-containing protein</fullName>
    </recommendedName>
</protein>
<reference evidence="3 4" key="1">
    <citation type="journal article" date="2014" name="Genome Announc.">
        <title>Genome sequence of the basidiomycetous fungus Pseudozyma aphidis DSM70725, an efficient producer of biosurfactant mannosylerythritol lipids.</title>
        <authorList>
            <person name="Lorenz S."/>
            <person name="Guenther M."/>
            <person name="Grumaz C."/>
            <person name="Rupp S."/>
            <person name="Zibek S."/>
            <person name="Sohn K."/>
        </authorList>
    </citation>
    <scope>NUCLEOTIDE SEQUENCE [LARGE SCALE GENOMIC DNA]</scope>
    <source>
        <strain evidence="4">ATCC 32657 / CBS 517.83 / DSM 70725 / JCM 10318 / NBRC 10182 / NRRL Y-7954 / St-0401</strain>
    </source>
</reference>
<feature type="transmembrane region" description="Helical" evidence="1">
    <location>
        <begin position="443"/>
        <end position="463"/>
    </location>
</feature>
<keyword evidence="1" id="KW-1133">Transmembrane helix</keyword>
<feature type="domain" description="Ribophorin II C-terminal" evidence="2">
    <location>
        <begin position="376"/>
        <end position="470"/>
    </location>
</feature>
<proteinExistence type="predicted"/>
<feature type="transmembrane region" description="Helical" evidence="1">
    <location>
        <begin position="384"/>
        <end position="407"/>
    </location>
</feature>
<gene>
    <name evidence="3" type="ORF">PaG_06012</name>
</gene>
<feature type="transmembrane region" description="Helical" evidence="1">
    <location>
        <begin position="419"/>
        <end position="437"/>
    </location>
</feature>
<evidence type="ECO:0000313" key="4">
    <source>
        <dbReference type="Proteomes" id="UP000019462"/>
    </source>
</evidence>
<dbReference type="OrthoDB" id="432292at2759"/>
<dbReference type="Proteomes" id="UP000019462">
    <property type="component" value="Unassembled WGS sequence"/>
</dbReference>
<dbReference type="EMBL" id="AWNI01000039">
    <property type="protein sequence ID" value="ETS60021.1"/>
    <property type="molecule type" value="Genomic_DNA"/>
</dbReference>
<dbReference type="HOGENOM" id="CLU_045721_0_0_1"/>
<dbReference type="InterPro" id="IPR056790">
    <property type="entry name" value="Ribophorin_II_C"/>
</dbReference>
<dbReference type="AlphaFoldDB" id="W3VH18"/>
<feature type="transmembrane region" description="Helical" evidence="1">
    <location>
        <begin position="143"/>
        <end position="167"/>
    </location>
</feature>
<sequence>MRKGRKVIGAAASAKFAALAANAPRSRTLANSQAHFQSLAGQSFRTCRSNRYSNRQIEISLTCKSGDGGHTTRTAGDTFPEELAFHPGTPRGARLNEAQRQRRVGWSVHAPSPTLGLRPYCHSSSRPHRKALRMLRRTHTISWLVSAVLLSLLLVAQLVAQASAALAEPKLSYVLKSAKLALSTVDGSSRLSKEFSTHADYAKNVAPFALDSPTLLENDDVIRLTFNLGVEGSKSAANKDGAALGKEHVPHQAFVVLAADSNDAEPASHAWPLTVKPSTGRVSWNLRMDRIPAPLLRTASPLTLSLLIANFASNSGSDGTYSPLALPLVSLRPPTSLVEAALASSAASLTPRQKAEIEQGFHGIPEHRHTFGVPPTETMPSTKVSGLASVVTAVVPWVFFAAALAIIKPEIQSPSTKALVLFGALVGLEGLAVKYWIGMTLFQMLPLLLGAGLVTIIVGRSALVELRRKRLAVS</sequence>
<accession>W3VH18</accession>